<dbReference type="Proteomes" id="UP000001056">
    <property type="component" value="Unassembled WGS sequence"/>
</dbReference>
<evidence type="ECO:0000256" key="1">
    <source>
        <dbReference type="SAM" id="MobiDB-lite"/>
    </source>
</evidence>
<reference evidence="3" key="1">
    <citation type="journal article" date="2015" name="Genome Announc.">
        <title>Draft genome sequence of the cellulolytic fungus Chaetomium globosum.</title>
        <authorList>
            <person name="Cuomo C.A."/>
            <person name="Untereiner W.A."/>
            <person name="Ma L.-J."/>
            <person name="Grabherr M."/>
            <person name="Birren B.W."/>
        </authorList>
    </citation>
    <scope>NUCLEOTIDE SEQUENCE [LARGE SCALE GENOMIC DNA]</scope>
    <source>
        <strain evidence="3">ATCC 6205 / CBS 148.51 / DSM 1962 / NBRC 6347 / NRRL 1970</strain>
    </source>
</reference>
<evidence type="ECO:0000313" key="2">
    <source>
        <dbReference type="EMBL" id="EAQ90577.1"/>
    </source>
</evidence>
<name>Q2HB92_CHAGB</name>
<dbReference type="RefSeq" id="XP_001229028.1">
    <property type="nucleotide sequence ID" value="XM_001229027.1"/>
</dbReference>
<proteinExistence type="predicted"/>
<evidence type="ECO:0000313" key="3">
    <source>
        <dbReference type="Proteomes" id="UP000001056"/>
    </source>
</evidence>
<dbReference type="AlphaFoldDB" id="Q2HB92"/>
<dbReference type="GeneID" id="4389701"/>
<dbReference type="HOGENOM" id="CLU_1959310_0_0_1"/>
<feature type="region of interest" description="Disordered" evidence="1">
    <location>
        <begin position="44"/>
        <end position="128"/>
    </location>
</feature>
<dbReference type="EMBL" id="CH408030">
    <property type="protein sequence ID" value="EAQ90577.1"/>
    <property type="molecule type" value="Genomic_DNA"/>
</dbReference>
<dbReference type="VEuPathDB" id="FungiDB:CHGG_02512"/>
<feature type="compositionally biased region" description="Pro residues" evidence="1">
    <location>
        <begin position="115"/>
        <end position="128"/>
    </location>
</feature>
<sequence length="128" mass="13863">MSRVSLQSPLLQAVLRRPTAQLIPRCTLATTKPTVARSISHLPTLRPTLTTPSPLFRAANAQRFTPTTMSETTTTGRGSGRASQDVCYGAPGARGLRQPDPLRTPPKHVRRQPPDPEAPPRLSQPPSL</sequence>
<feature type="compositionally biased region" description="Low complexity" evidence="1">
    <location>
        <begin position="63"/>
        <end position="83"/>
    </location>
</feature>
<gene>
    <name evidence="2" type="ORF">CHGG_02512</name>
</gene>
<dbReference type="OrthoDB" id="431691at2759"/>
<feature type="compositionally biased region" description="Low complexity" evidence="1">
    <location>
        <begin position="44"/>
        <end position="55"/>
    </location>
</feature>
<dbReference type="InParanoid" id="Q2HB92"/>
<keyword evidence="3" id="KW-1185">Reference proteome</keyword>
<organism evidence="2 3">
    <name type="scientific">Chaetomium globosum (strain ATCC 6205 / CBS 148.51 / DSM 1962 / NBRC 6347 / NRRL 1970)</name>
    <name type="common">Soil fungus</name>
    <dbReference type="NCBI Taxonomy" id="306901"/>
    <lineage>
        <taxon>Eukaryota</taxon>
        <taxon>Fungi</taxon>
        <taxon>Dikarya</taxon>
        <taxon>Ascomycota</taxon>
        <taxon>Pezizomycotina</taxon>
        <taxon>Sordariomycetes</taxon>
        <taxon>Sordariomycetidae</taxon>
        <taxon>Sordariales</taxon>
        <taxon>Chaetomiaceae</taxon>
        <taxon>Chaetomium</taxon>
    </lineage>
</organism>
<protein>
    <submittedName>
        <fullName evidence="2">Uncharacterized protein</fullName>
    </submittedName>
</protein>
<accession>Q2HB92</accession>